<dbReference type="Proteomes" id="UP000499080">
    <property type="component" value="Unassembled WGS sequence"/>
</dbReference>
<proteinExistence type="predicted"/>
<protein>
    <submittedName>
        <fullName evidence="1">Uncharacterized protein</fullName>
    </submittedName>
</protein>
<comment type="caution">
    <text evidence="1">The sequence shown here is derived from an EMBL/GenBank/DDBJ whole genome shotgun (WGS) entry which is preliminary data.</text>
</comment>
<organism evidence="1 2">
    <name type="scientific">Araneus ventricosus</name>
    <name type="common">Orbweaver spider</name>
    <name type="synonym">Epeira ventricosa</name>
    <dbReference type="NCBI Taxonomy" id="182803"/>
    <lineage>
        <taxon>Eukaryota</taxon>
        <taxon>Metazoa</taxon>
        <taxon>Ecdysozoa</taxon>
        <taxon>Arthropoda</taxon>
        <taxon>Chelicerata</taxon>
        <taxon>Arachnida</taxon>
        <taxon>Araneae</taxon>
        <taxon>Araneomorphae</taxon>
        <taxon>Entelegynae</taxon>
        <taxon>Araneoidea</taxon>
        <taxon>Araneidae</taxon>
        <taxon>Araneus</taxon>
    </lineage>
</organism>
<evidence type="ECO:0000313" key="1">
    <source>
        <dbReference type="EMBL" id="GBN49435.1"/>
    </source>
</evidence>
<accession>A0A4Y2PBT3</accession>
<dbReference type="EMBL" id="BGPR01011071">
    <property type="protein sequence ID" value="GBN49435.1"/>
    <property type="molecule type" value="Genomic_DNA"/>
</dbReference>
<evidence type="ECO:0000313" key="2">
    <source>
        <dbReference type="Proteomes" id="UP000499080"/>
    </source>
</evidence>
<name>A0A4Y2PBT3_ARAVE</name>
<reference evidence="1 2" key="1">
    <citation type="journal article" date="2019" name="Sci. Rep.">
        <title>Orb-weaving spider Araneus ventricosus genome elucidates the spidroin gene catalogue.</title>
        <authorList>
            <person name="Kono N."/>
            <person name="Nakamura H."/>
            <person name="Ohtoshi R."/>
            <person name="Moran D.A.P."/>
            <person name="Shinohara A."/>
            <person name="Yoshida Y."/>
            <person name="Fujiwara M."/>
            <person name="Mori M."/>
            <person name="Tomita M."/>
            <person name="Arakawa K."/>
        </authorList>
    </citation>
    <scope>NUCLEOTIDE SEQUENCE [LARGE SCALE GENOMIC DNA]</scope>
</reference>
<gene>
    <name evidence="1" type="ORF">AVEN_24308_1</name>
</gene>
<dbReference type="AlphaFoldDB" id="A0A4Y2PBT3"/>
<sequence>MTQLLIFPNELQGSDVLLTQECTAISWKFLQETCFFRELEEVFSVPGHDIYVWALTDSWQPLFSDPVRHRYLLLASDEESTSIQILEKDTNLL</sequence>
<keyword evidence="2" id="KW-1185">Reference proteome</keyword>